<reference evidence="1 2" key="1">
    <citation type="journal article" date="2020" name="Phytopathology">
        <title>A high-quality genome resource of Botrytis fragariae, a new and rapidly spreading fungal pathogen causing strawberry gray mold in the U.S.A.</title>
        <authorList>
            <person name="Wu Y."/>
            <person name="Saski C.A."/>
            <person name="Schnabel G."/>
            <person name="Xiao S."/>
            <person name="Hu M."/>
        </authorList>
    </citation>
    <scope>NUCLEOTIDE SEQUENCE [LARGE SCALE GENOMIC DNA]</scope>
    <source>
        <strain evidence="1 2">BVB16</strain>
    </source>
</reference>
<dbReference type="RefSeq" id="XP_037198008.1">
    <property type="nucleotide sequence ID" value="XM_037336642.1"/>
</dbReference>
<evidence type="ECO:0000313" key="2">
    <source>
        <dbReference type="Proteomes" id="UP000531561"/>
    </source>
</evidence>
<dbReference type="Proteomes" id="UP000531561">
    <property type="component" value="Unassembled WGS sequence"/>
</dbReference>
<feature type="non-terminal residue" evidence="1">
    <location>
        <position position="1"/>
    </location>
</feature>
<comment type="caution">
    <text evidence="1">The sequence shown here is derived from an EMBL/GenBank/DDBJ whole genome shotgun (WGS) entry which is preliminary data.</text>
</comment>
<keyword evidence="2" id="KW-1185">Reference proteome</keyword>
<dbReference type="EMBL" id="JABFCT010000001">
    <property type="protein sequence ID" value="KAF5879064.1"/>
    <property type="molecule type" value="Genomic_DNA"/>
</dbReference>
<dbReference type="AlphaFoldDB" id="A0A8H6B4H9"/>
<dbReference type="OrthoDB" id="10453390at2759"/>
<accession>A0A8H6B4H9</accession>
<proteinExistence type="predicted"/>
<evidence type="ECO:0000313" key="1">
    <source>
        <dbReference type="EMBL" id="KAF5879064.1"/>
    </source>
</evidence>
<name>A0A8H6B4H9_9HELO</name>
<dbReference type="GeneID" id="59260334"/>
<sequence>TTFEVAVTTTVTVTASFNRRSKQDTLTSKASFRNRVEISSWSLISPHIVGQIENPPDQDK</sequence>
<gene>
    <name evidence="1" type="ORF">Bfra_006268</name>
</gene>
<protein>
    <submittedName>
        <fullName evidence="1">Uncharacterized protein</fullName>
    </submittedName>
</protein>
<organism evidence="1 2">
    <name type="scientific">Botrytis fragariae</name>
    <dbReference type="NCBI Taxonomy" id="1964551"/>
    <lineage>
        <taxon>Eukaryota</taxon>
        <taxon>Fungi</taxon>
        <taxon>Dikarya</taxon>
        <taxon>Ascomycota</taxon>
        <taxon>Pezizomycotina</taxon>
        <taxon>Leotiomycetes</taxon>
        <taxon>Helotiales</taxon>
        <taxon>Sclerotiniaceae</taxon>
        <taxon>Botrytis</taxon>
    </lineage>
</organism>